<dbReference type="PRINTS" id="PR01262">
    <property type="entry name" value="INNEXIN"/>
</dbReference>
<dbReference type="GO" id="GO:0005921">
    <property type="term" value="C:gap junction"/>
    <property type="evidence" value="ECO:0007669"/>
    <property type="project" value="UniProtKB-UniRule"/>
</dbReference>
<keyword evidence="7 9" id="KW-0472">Membrane</keyword>
<evidence type="ECO:0000256" key="3">
    <source>
        <dbReference type="ARBA" id="ARBA00022475"/>
    </source>
</evidence>
<name>A0A1I8IRV1_9PLAT</name>
<evidence type="ECO:0000256" key="2">
    <source>
        <dbReference type="ARBA" id="ARBA00022448"/>
    </source>
</evidence>
<feature type="transmembrane region" description="Helical" evidence="9">
    <location>
        <begin position="284"/>
        <end position="303"/>
    </location>
</feature>
<comment type="similarity">
    <text evidence="9">Belongs to the pannexin family.</text>
</comment>
<feature type="region of interest" description="Disordered" evidence="10">
    <location>
        <begin position="42"/>
        <end position="64"/>
    </location>
</feature>
<gene>
    <name evidence="9" type="primary">inx</name>
</gene>
<keyword evidence="2 9" id="KW-0813">Transport</keyword>
<evidence type="ECO:0000256" key="10">
    <source>
        <dbReference type="SAM" id="MobiDB-lite"/>
    </source>
</evidence>
<keyword evidence="8 9" id="KW-0407">Ion channel</keyword>
<feature type="transmembrane region" description="Helical" evidence="9">
    <location>
        <begin position="463"/>
        <end position="487"/>
    </location>
</feature>
<feature type="transmembrane region" description="Helical" evidence="9">
    <location>
        <begin position="374"/>
        <end position="395"/>
    </location>
</feature>
<dbReference type="PANTHER" id="PTHR11893:SF36">
    <property type="entry name" value="INNEXIN-5"/>
    <property type="match status" value="1"/>
</dbReference>
<feature type="compositionally biased region" description="Basic and acidic residues" evidence="10">
    <location>
        <begin position="43"/>
        <end position="57"/>
    </location>
</feature>
<comment type="function">
    <text evidence="9">Structural component of the gap junctions.</text>
</comment>
<dbReference type="AlphaFoldDB" id="A0A1I8IRV1"/>
<dbReference type="InterPro" id="IPR000990">
    <property type="entry name" value="Innexin"/>
</dbReference>
<proteinExistence type="inferred from homology"/>
<keyword evidence="5 9" id="KW-1133">Transmembrane helix</keyword>
<evidence type="ECO:0000313" key="12">
    <source>
        <dbReference type="WBParaSite" id="maker-uti_cns_0015609-snap-gene-0.2-mRNA-1"/>
    </source>
</evidence>
<keyword evidence="6 9" id="KW-0406">Ion transport</keyword>
<keyword evidence="4 9" id="KW-0812">Transmembrane</keyword>
<accession>A0A1I8IRV1</accession>
<dbReference type="PROSITE" id="PS51013">
    <property type="entry name" value="PANNEXIN"/>
    <property type="match status" value="1"/>
</dbReference>
<reference evidence="12" key="1">
    <citation type="submission" date="2016-11" db="UniProtKB">
        <authorList>
            <consortium name="WormBaseParasite"/>
        </authorList>
    </citation>
    <scope>IDENTIFICATION</scope>
</reference>
<evidence type="ECO:0000313" key="11">
    <source>
        <dbReference type="Proteomes" id="UP000095280"/>
    </source>
</evidence>
<evidence type="ECO:0000256" key="7">
    <source>
        <dbReference type="ARBA" id="ARBA00023136"/>
    </source>
</evidence>
<sequence length="762" mass="85245">TLRQVEFPLKGSCFVSLPRQACKDSAPFQGIRNAKQVGWKQAKIRDTREGGGIKDEQSDAAGESAGLSAASSRLKFRTVPIFAAATKQQQLDDTNRRHTEAGRVSAQRFLLRFVTSPGLQRFGTLSRHPVPARAIKAAARKRPSSPSSSTAAAAMTRGGVMDAGFVLKLGRIFKTPYGGHGVDFVDQLNYQFTGGLMTMFIAIIGLRQYVEIFMIDFLYSLLSTSIKARHRPAGKPIQCWVPQEFSKAWEDFAENYCWVSSTYFLGPDDDIPVRKKELDSKRFLTYYQWVAIVLAGQAMLTWVPHLVWRVGARRLPVLIKSARNAAIPDTDLRRKAVQCLVAALEEQAEATSRHRRVRSTVEKFLFCCGPNIRLTLLFLLVRLMFIGNAIGQVFLMRSFLGNKSIFFGYEVLSNLIAGIDWKESGNFPRVTFCNIPKRNLGTKGNKPYTVQCVLPVNHFVEKVYIFLWFWFIILAVLTAINTLSWIIRTLIPQQRVDFVKQYLRAMRLISNTEERDCAKFVHNNLGPDGIFILQAVSNLASDLVALDVTTTLWRNYRQAKITGTEDDINRLLESVNRGSSVKIDCKRLCTTALQLSMGDANSLLTAHRFEQEPSVCARNRSVRTATAGKVAFRKEGQFRDAYSAGFHKEASSGHYSSLGLGDVGGNAFGFGTNGPLGAEMDATFMWKLSKLGRIGSSRLRFDDDFADRINYQFTGVILFLFIGLIGIRQYVGESRIGADPREPLETQECGTLHTRILVLADL</sequence>
<keyword evidence="3" id="KW-1003">Cell membrane</keyword>
<evidence type="ECO:0000256" key="6">
    <source>
        <dbReference type="ARBA" id="ARBA00023065"/>
    </source>
</evidence>
<evidence type="ECO:0000256" key="1">
    <source>
        <dbReference type="ARBA" id="ARBA00004651"/>
    </source>
</evidence>
<evidence type="ECO:0000256" key="5">
    <source>
        <dbReference type="ARBA" id="ARBA00022989"/>
    </source>
</evidence>
<keyword evidence="11" id="KW-1185">Reference proteome</keyword>
<evidence type="ECO:0000256" key="8">
    <source>
        <dbReference type="ARBA" id="ARBA00023303"/>
    </source>
</evidence>
<protein>
    <recommendedName>
        <fullName evidence="9">Innexin</fullName>
    </recommendedName>
</protein>
<dbReference type="GO" id="GO:0005886">
    <property type="term" value="C:plasma membrane"/>
    <property type="evidence" value="ECO:0007669"/>
    <property type="project" value="UniProtKB-SubCell"/>
</dbReference>
<dbReference type="PANTHER" id="PTHR11893">
    <property type="entry name" value="INNEXIN"/>
    <property type="match status" value="1"/>
</dbReference>
<dbReference type="GO" id="GO:0034220">
    <property type="term" value="P:monoatomic ion transmembrane transport"/>
    <property type="evidence" value="ECO:0007669"/>
    <property type="project" value="UniProtKB-KW"/>
</dbReference>
<dbReference type="Pfam" id="PF00876">
    <property type="entry name" value="Innexin"/>
    <property type="match status" value="1"/>
</dbReference>
<feature type="transmembrane region" description="Helical" evidence="9">
    <location>
        <begin position="709"/>
        <end position="727"/>
    </location>
</feature>
<organism evidence="11 12">
    <name type="scientific">Macrostomum lignano</name>
    <dbReference type="NCBI Taxonomy" id="282301"/>
    <lineage>
        <taxon>Eukaryota</taxon>
        <taxon>Metazoa</taxon>
        <taxon>Spiralia</taxon>
        <taxon>Lophotrochozoa</taxon>
        <taxon>Platyhelminthes</taxon>
        <taxon>Rhabditophora</taxon>
        <taxon>Macrostomorpha</taxon>
        <taxon>Macrostomida</taxon>
        <taxon>Macrostomidae</taxon>
        <taxon>Macrostomum</taxon>
    </lineage>
</organism>
<evidence type="ECO:0000256" key="4">
    <source>
        <dbReference type="ARBA" id="ARBA00022692"/>
    </source>
</evidence>
<evidence type="ECO:0000256" key="9">
    <source>
        <dbReference type="RuleBase" id="RU010713"/>
    </source>
</evidence>
<dbReference type="WBParaSite" id="maker-uti_cns_0015609-snap-gene-0.2-mRNA-1">
    <property type="protein sequence ID" value="maker-uti_cns_0015609-snap-gene-0.2-mRNA-1"/>
    <property type="gene ID" value="maker-uti_cns_0015609-snap-gene-0.2"/>
</dbReference>
<dbReference type="Proteomes" id="UP000095280">
    <property type="component" value="Unplaced"/>
</dbReference>
<dbReference type="GO" id="GO:0005243">
    <property type="term" value="F:gap junction channel activity"/>
    <property type="evidence" value="ECO:0007669"/>
    <property type="project" value="TreeGrafter"/>
</dbReference>
<comment type="subcellular location">
    <subcellularLocation>
        <location evidence="1 9">Cell membrane</location>
        <topology evidence="1 9">Multi-pass membrane protein</topology>
    </subcellularLocation>
</comment>